<dbReference type="Pfam" id="PF14223">
    <property type="entry name" value="Retrotran_gag_2"/>
    <property type="match status" value="1"/>
</dbReference>
<reference evidence="1" key="2">
    <citation type="submission" date="2022-01" db="EMBL/GenBank/DDBJ databases">
        <authorList>
            <person name="Yamashiro T."/>
            <person name="Shiraishi A."/>
            <person name="Satake H."/>
            <person name="Nakayama K."/>
        </authorList>
    </citation>
    <scope>NUCLEOTIDE SEQUENCE</scope>
</reference>
<reference evidence="1" key="1">
    <citation type="journal article" date="2022" name="Int. J. Mol. Sci.">
        <title>Draft Genome of Tanacetum Coccineum: Genomic Comparison of Closely Related Tanacetum-Family Plants.</title>
        <authorList>
            <person name="Yamashiro T."/>
            <person name="Shiraishi A."/>
            <person name="Nakayama K."/>
            <person name="Satake H."/>
        </authorList>
    </citation>
    <scope>NUCLEOTIDE SEQUENCE</scope>
</reference>
<proteinExistence type="predicted"/>
<organism evidence="1 2">
    <name type="scientific">Tanacetum coccineum</name>
    <dbReference type="NCBI Taxonomy" id="301880"/>
    <lineage>
        <taxon>Eukaryota</taxon>
        <taxon>Viridiplantae</taxon>
        <taxon>Streptophyta</taxon>
        <taxon>Embryophyta</taxon>
        <taxon>Tracheophyta</taxon>
        <taxon>Spermatophyta</taxon>
        <taxon>Magnoliopsida</taxon>
        <taxon>eudicotyledons</taxon>
        <taxon>Gunneridae</taxon>
        <taxon>Pentapetalae</taxon>
        <taxon>asterids</taxon>
        <taxon>campanulids</taxon>
        <taxon>Asterales</taxon>
        <taxon>Asteraceae</taxon>
        <taxon>Asteroideae</taxon>
        <taxon>Anthemideae</taxon>
        <taxon>Anthemidinae</taxon>
        <taxon>Tanacetum</taxon>
    </lineage>
</organism>
<evidence type="ECO:0000313" key="1">
    <source>
        <dbReference type="EMBL" id="GJU10089.1"/>
    </source>
</evidence>
<name>A0ABQ5JC18_9ASTR</name>
<protein>
    <submittedName>
        <fullName evidence="1">Uncharacterized protein</fullName>
    </submittedName>
</protein>
<evidence type="ECO:0000313" key="2">
    <source>
        <dbReference type="Proteomes" id="UP001151760"/>
    </source>
</evidence>
<dbReference type="Proteomes" id="UP001151760">
    <property type="component" value="Unassembled WGS sequence"/>
</dbReference>
<keyword evidence="2" id="KW-1185">Reference proteome</keyword>
<dbReference type="EMBL" id="BQNB010021790">
    <property type="protein sequence ID" value="GJU10089.1"/>
    <property type="molecule type" value="Genomic_DNA"/>
</dbReference>
<comment type="caution">
    <text evidence="1">The sequence shown here is derived from an EMBL/GenBank/DDBJ whole genome shotgun (WGS) entry which is preliminary data.</text>
</comment>
<gene>
    <name evidence="1" type="ORF">Tco_1132485</name>
</gene>
<sequence length="126" mass="14985">MDSMIPIGQKNTLTEYMILYGADDRPPMLEKDLVAKDLWEKVQLLMQGTSLTKQERECKLYDAFDKFTHIKGELLHQYYLRFTQLKNDMNIYNMKLEQFQVNTKFLNSLPPEWSKFVTNVKLVKDL</sequence>
<accession>A0ABQ5JC18</accession>